<gene>
    <name evidence="1" type="ORF">V6N11_056520</name>
</gene>
<protein>
    <submittedName>
        <fullName evidence="1">Uncharacterized protein</fullName>
    </submittedName>
</protein>
<keyword evidence="2" id="KW-1185">Reference proteome</keyword>
<dbReference type="EMBL" id="JBBPBN010000009">
    <property type="protein sequence ID" value="KAK9032246.1"/>
    <property type="molecule type" value="Genomic_DNA"/>
</dbReference>
<organism evidence="1 2">
    <name type="scientific">Hibiscus sabdariffa</name>
    <name type="common">roselle</name>
    <dbReference type="NCBI Taxonomy" id="183260"/>
    <lineage>
        <taxon>Eukaryota</taxon>
        <taxon>Viridiplantae</taxon>
        <taxon>Streptophyta</taxon>
        <taxon>Embryophyta</taxon>
        <taxon>Tracheophyta</taxon>
        <taxon>Spermatophyta</taxon>
        <taxon>Magnoliopsida</taxon>
        <taxon>eudicotyledons</taxon>
        <taxon>Gunneridae</taxon>
        <taxon>Pentapetalae</taxon>
        <taxon>rosids</taxon>
        <taxon>malvids</taxon>
        <taxon>Malvales</taxon>
        <taxon>Malvaceae</taxon>
        <taxon>Malvoideae</taxon>
        <taxon>Hibiscus</taxon>
    </lineage>
</organism>
<evidence type="ECO:0000313" key="1">
    <source>
        <dbReference type="EMBL" id="KAK9032246.1"/>
    </source>
</evidence>
<name>A0ABR2T428_9ROSI</name>
<sequence>MEQWANHFPFLQSSSHQQPFCIALQSPQLKCSAMQARQVSPLHICDDRYKKTKSNVMALWLSGIKLLVPKIAKSPKTHCAFRFKSQESQAFAQDVQTRFKTSWTQLSKQNQGPTTLMPPLELQAKVTPLGELAV</sequence>
<evidence type="ECO:0000313" key="2">
    <source>
        <dbReference type="Proteomes" id="UP001396334"/>
    </source>
</evidence>
<accession>A0ABR2T428</accession>
<proteinExistence type="predicted"/>
<reference evidence="1 2" key="1">
    <citation type="journal article" date="2024" name="G3 (Bethesda)">
        <title>Genome assembly of Hibiscus sabdariffa L. provides insights into metabolisms of medicinal natural products.</title>
        <authorList>
            <person name="Kim T."/>
        </authorList>
    </citation>
    <scope>NUCLEOTIDE SEQUENCE [LARGE SCALE GENOMIC DNA]</scope>
    <source>
        <strain evidence="1">TK-2024</strain>
        <tissue evidence="1">Old leaves</tissue>
    </source>
</reference>
<dbReference type="Proteomes" id="UP001396334">
    <property type="component" value="Unassembled WGS sequence"/>
</dbReference>
<comment type="caution">
    <text evidence="1">The sequence shown here is derived from an EMBL/GenBank/DDBJ whole genome shotgun (WGS) entry which is preliminary data.</text>
</comment>